<dbReference type="InterPro" id="IPR000673">
    <property type="entry name" value="Sig_transdc_resp-reg_Me-estase"/>
</dbReference>
<feature type="domain" description="CheB-type methylesterase" evidence="6">
    <location>
        <begin position="18"/>
        <end position="210"/>
    </location>
</feature>
<evidence type="ECO:0000313" key="7">
    <source>
        <dbReference type="EMBL" id="KFE68929.1"/>
    </source>
</evidence>
<dbReference type="PROSITE" id="PS50122">
    <property type="entry name" value="CHEB"/>
    <property type="match status" value="1"/>
</dbReference>
<name>A0A085WML6_9BACT</name>
<dbReference type="InterPro" id="IPR035909">
    <property type="entry name" value="CheB_C"/>
</dbReference>
<gene>
    <name evidence="7" type="ORF">DB31_6831</name>
</gene>
<dbReference type="OrthoDB" id="9793421at2"/>
<feature type="active site" evidence="4">
    <location>
        <position position="57"/>
    </location>
</feature>
<dbReference type="PANTHER" id="PTHR42872">
    <property type="entry name" value="PROTEIN-GLUTAMATE METHYLESTERASE/PROTEIN-GLUTAMINE GLUTAMINASE"/>
    <property type="match status" value="1"/>
</dbReference>
<sequence>MTSLTLPRPSRPPLLPAPARAPRAVVMGGSTGGPTAVRQLIRGLPRDFSLPIFLVLHLSESFENTLIELLGKDAPFPVRQAVDGEPLPPVGLPQVVMARANRHLRMHSGRLWLTDEPERHSCRPSVDVLFESAAQQLGPYAIGCLLTGMGRDGAQGLQALQKVGATTLAQDEASSAVFGMPCEAIRLGAVQHVVGLQDLPGCLAALARTAVKGRPA</sequence>
<dbReference type="EMBL" id="JMCB01000005">
    <property type="protein sequence ID" value="KFE68929.1"/>
    <property type="molecule type" value="Genomic_DNA"/>
</dbReference>
<dbReference type="GO" id="GO:0006935">
    <property type="term" value="P:chemotaxis"/>
    <property type="evidence" value="ECO:0007669"/>
    <property type="project" value="UniProtKB-UniRule"/>
</dbReference>
<keyword evidence="1 4" id="KW-0378">Hydrolase</keyword>
<feature type="active site" evidence="4">
    <location>
        <position position="30"/>
    </location>
</feature>
<dbReference type="STRING" id="394096.DB31_6831"/>
<feature type="active site" evidence="4">
    <location>
        <position position="152"/>
    </location>
</feature>
<dbReference type="GO" id="GO:0000156">
    <property type="term" value="F:phosphorelay response regulator activity"/>
    <property type="evidence" value="ECO:0007669"/>
    <property type="project" value="InterPro"/>
</dbReference>
<dbReference type="PATRIC" id="fig|394096.3.peg.2875"/>
<protein>
    <recommendedName>
        <fullName evidence="2">protein-glutamate methylesterase</fullName>
        <ecNumber evidence="2">3.1.1.61</ecNumber>
    </recommendedName>
</protein>
<reference evidence="7 8" key="1">
    <citation type="submission" date="2014-04" db="EMBL/GenBank/DDBJ databases">
        <title>Genome assembly of Hyalangium minutum DSM 14724.</title>
        <authorList>
            <person name="Sharma G."/>
            <person name="Subramanian S."/>
        </authorList>
    </citation>
    <scope>NUCLEOTIDE SEQUENCE [LARGE SCALE GENOMIC DNA]</scope>
    <source>
        <strain evidence="7 8">DSM 14724</strain>
    </source>
</reference>
<dbReference type="SUPFAM" id="SSF52738">
    <property type="entry name" value="Methylesterase CheB, C-terminal domain"/>
    <property type="match status" value="1"/>
</dbReference>
<accession>A0A085WML6</accession>
<comment type="caution">
    <text evidence="7">The sequence shown here is derived from an EMBL/GenBank/DDBJ whole genome shotgun (WGS) entry which is preliminary data.</text>
</comment>
<dbReference type="Gene3D" id="3.40.50.180">
    <property type="entry name" value="Methylesterase CheB, C-terminal domain"/>
    <property type="match status" value="1"/>
</dbReference>
<comment type="catalytic activity">
    <reaction evidence="3">
        <text>[protein]-L-glutamate 5-O-methyl ester + H2O = L-glutamyl-[protein] + methanol + H(+)</text>
        <dbReference type="Rhea" id="RHEA:23236"/>
        <dbReference type="Rhea" id="RHEA-COMP:10208"/>
        <dbReference type="Rhea" id="RHEA-COMP:10311"/>
        <dbReference type="ChEBI" id="CHEBI:15377"/>
        <dbReference type="ChEBI" id="CHEBI:15378"/>
        <dbReference type="ChEBI" id="CHEBI:17790"/>
        <dbReference type="ChEBI" id="CHEBI:29973"/>
        <dbReference type="ChEBI" id="CHEBI:82795"/>
        <dbReference type="EC" id="3.1.1.61"/>
    </reaction>
</comment>
<keyword evidence="4" id="KW-0145">Chemotaxis</keyword>
<feature type="region of interest" description="Disordered" evidence="5">
    <location>
        <begin position="1"/>
        <end position="21"/>
    </location>
</feature>
<dbReference type="Pfam" id="PF01339">
    <property type="entry name" value="CheB_methylest"/>
    <property type="match status" value="1"/>
</dbReference>
<dbReference type="GO" id="GO:0008984">
    <property type="term" value="F:protein-glutamate methylesterase activity"/>
    <property type="evidence" value="ECO:0007669"/>
    <property type="project" value="UniProtKB-EC"/>
</dbReference>
<dbReference type="CDD" id="cd16432">
    <property type="entry name" value="CheB_Rec"/>
    <property type="match status" value="1"/>
</dbReference>
<dbReference type="AlphaFoldDB" id="A0A085WML6"/>
<evidence type="ECO:0000256" key="4">
    <source>
        <dbReference type="PROSITE-ProRule" id="PRU00050"/>
    </source>
</evidence>
<evidence type="ECO:0000259" key="6">
    <source>
        <dbReference type="PROSITE" id="PS50122"/>
    </source>
</evidence>
<dbReference type="PANTHER" id="PTHR42872:SF6">
    <property type="entry name" value="PROTEIN-GLUTAMATE METHYLESTERASE_PROTEIN-GLUTAMINE GLUTAMINASE"/>
    <property type="match status" value="1"/>
</dbReference>
<dbReference type="GO" id="GO:0005737">
    <property type="term" value="C:cytoplasm"/>
    <property type="evidence" value="ECO:0007669"/>
    <property type="project" value="InterPro"/>
</dbReference>
<evidence type="ECO:0000256" key="3">
    <source>
        <dbReference type="ARBA" id="ARBA00048267"/>
    </source>
</evidence>
<dbReference type="Proteomes" id="UP000028725">
    <property type="component" value="Unassembled WGS sequence"/>
</dbReference>
<dbReference type="EC" id="3.1.1.61" evidence="2"/>
<evidence type="ECO:0000256" key="2">
    <source>
        <dbReference type="ARBA" id="ARBA00039140"/>
    </source>
</evidence>
<keyword evidence="8" id="KW-1185">Reference proteome</keyword>
<proteinExistence type="predicted"/>
<evidence type="ECO:0000256" key="1">
    <source>
        <dbReference type="ARBA" id="ARBA00022801"/>
    </source>
</evidence>
<dbReference type="RefSeq" id="WP_052419949.1">
    <property type="nucleotide sequence ID" value="NZ_JMCB01000005.1"/>
</dbReference>
<evidence type="ECO:0000313" key="8">
    <source>
        <dbReference type="Proteomes" id="UP000028725"/>
    </source>
</evidence>
<evidence type="ECO:0000256" key="5">
    <source>
        <dbReference type="SAM" id="MobiDB-lite"/>
    </source>
</evidence>
<organism evidence="7 8">
    <name type="scientific">Hyalangium minutum</name>
    <dbReference type="NCBI Taxonomy" id="394096"/>
    <lineage>
        <taxon>Bacteria</taxon>
        <taxon>Pseudomonadati</taxon>
        <taxon>Myxococcota</taxon>
        <taxon>Myxococcia</taxon>
        <taxon>Myxococcales</taxon>
        <taxon>Cystobacterineae</taxon>
        <taxon>Archangiaceae</taxon>
        <taxon>Hyalangium</taxon>
    </lineage>
</organism>